<dbReference type="PANTHER" id="PTHR45632:SF3">
    <property type="entry name" value="KELCH-LIKE PROTEIN 32"/>
    <property type="match status" value="1"/>
</dbReference>
<dbReference type="InterPro" id="IPR011705">
    <property type="entry name" value="BACK"/>
</dbReference>
<feature type="compositionally biased region" description="Basic and acidic residues" evidence="3">
    <location>
        <begin position="211"/>
        <end position="235"/>
    </location>
</feature>
<dbReference type="RefSeq" id="XP_013093287.2">
    <property type="nucleotide sequence ID" value="XM_013237833.2"/>
</dbReference>
<dbReference type="GeneID" id="106077046"/>
<dbReference type="PANTHER" id="PTHR45632">
    <property type="entry name" value="LD33804P"/>
    <property type="match status" value="1"/>
</dbReference>
<evidence type="ECO:0000256" key="1">
    <source>
        <dbReference type="ARBA" id="ARBA00022441"/>
    </source>
</evidence>
<dbReference type="Gene3D" id="1.25.40.420">
    <property type="match status" value="1"/>
</dbReference>
<dbReference type="InterPro" id="IPR000210">
    <property type="entry name" value="BTB/POZ_dom"/>
</dbReference>
<keyword evidence="1" id="KW-0880">Kelch repeat</keyword>
<evidence type="ECO:0000256" key="3">
    <source>
        <dbReference type="SAM" id="MobiDB-lite"/>
    </source>
</evidence>
<dbReference type="KEGG" id="bgt:106077046"/>
<dbReference type="SMART" id="SM00225">
    <property type="entry name" value="BTB"/>
    <property type="match status" value="1"/>
</dbReference>
<organism evidence="5 6">
    <name type="scientific">Biomphalaria glabrata</name>
    <name type="common">Bloodfluke planorb</name>
    <name type="synonym">Freshwater snail</name>
    <dbReference type="NCBI Taxonomy" id="6526"/>
    <lineage>
        <taxon>Eukaryota</taxon>
        <taxon>Metazoa</taxon>
        <taxon>Spiralia</taxon>
        <taxon>Lophotrochozoa</taxon>
        <taxon>Mollusca</taxon>
        <taxon>Gastropoda</taxon>
        <taxon>Heterobranchia</taxon>
        <taxon>Euthyneura</taxon>
        <taxon>Panpulmonata</taxon>
        <taxon>Hygrophila</taxon>
        <taxon>Lymnaeoidea</taxon>
        <taxon>Planorbidae</taxon>
        <taxon>Biomphalaria</taxon>
    </lineage>
</organism>
<name>A0A9U8ELE2_BIOGL</name>
<reference evidence="6" key="1">
    <citation type="submission" date="2025-08" db="UniProtKB">
        <authorList>
            <consortium name="RefSeq"/>
        </authorList>
    </citation>
    <scope>IDENTIFICATION</scope>
</reference>
<sequence>MVIKREVAYGIVQGLSDFWKCEELQDFTVTIGTTKFGCHRFLLAACSVFFRGLFRSGMIETGLKNVDVEDISSETFELILETLYTGHGVLTKDNVIDIWRAAHRLGIEFLVKECENFVIKSLSVQNYVDYFKVGKFLNADTVVDVVWAFFLKNFTTFSKEKYFLELPMPDVLRLVKSQDLVVSSEDDVLKAILQWVEHNPSSERVNSTGVQDKEHAQDLDSHEEGNETKCSKSSRENTSGCILTNSGIKEHNLFALMSRARTCLASSICLEMMLGHPLVTNDKQTRDLVTRALVYQLQIGKRNGQWPTAAIRRNSSCYENVALAVEQPPNTIPQIKVFSFSRNKWVTTNFNNIQRKDVAHLAAVDKSLYSFVINESYGRYDDGYLFSMFELIENSWCEKNYDLKMFPLAIPSVAVVNNFIYMLHCKMKSIWQLDPKSQTYARLADIPDDQPICHIMTYEQLILVFYSVSVVGVDETAIGYYDTSKNTWARLNNLEGPAKGMISFKDDHATYILQSNGDVWKLVKAQSDQLDFEQVIRLWNCEWSLHGAVTFMDKLYIYGVRSEALKDDPQLRKSLPGVFRKIIYLESESPASSTFIPFIIDRKCIK</sequence>
<protein>
    <submittedName>
        <fullName evidence="6">Uncharacterized protein LOC106077046</fullName>
    </submittedName>
</protein>
<keyword evidence="5" id="KW-1185">Reference proteome</keyword>
<evidence type="ECO:0000313" key="5">
    <source>
        <dbReference type="Proteomes" id="UP001165740"/>
    </source>
</evidence>
<dbReference type="Pfam" id="PF07707">
    <property type="entry name" value="BACK"/>
    <property type="match status" value="1"/>
</dbReference>
<dbReference type="Gene3D" id="2.120.10.80">
    <property type="entry name" value="Kelch-type beta propeller"/>
    <property type="match status" value="1"/>
</dbReference>
<dbReference type="SUPFAM" id="SSF54695">
    <property type="entry name" value="POZ domain"/>
    <property type="match status" value="1"/>
</dbReference>
<dbReference type="OMA" id="RENTSGC"/>
<feature type="region of interest" description="Disordered" evidence="3">
    <location>
        <begin position="202"/>
        <end position="238"/>
    </location>
</feature>
<evidence type="ECO:0000313" key="6">
    <source>
        <dbReference type="RefSeq" id="XP_013093287.2"/>
    </source>
</evidence>
<dbReference type="InterPro" id="IPR015915">
    <property type="entry name" value="Kelch-typ_b-propeller"/>
</dbReference>
<dbReference type="InterPro" id="IPR011333">
    <property type="entry name" value="SKP1/BTB/POZ_sf"/>
</dbReference>
<proteinExistence type="predicted"/>
<dbReference type="CDD" id="cd18186">
    <property type="entry name" value="BTB_POZ_ZBTB_KLHL-like"/>
    <property type="match status" value="1"/>
</dbReference>
<dbReference type="SMART" id="SM00875">
    <property type="entry name" value="BACK"/>
    <property type="match status" value="1"/>
</dbReference>
<dbReference type="Gene3D" id="3.30.710.10">
    <property type="entry name" value="Potassium Channel Kv1.1, Chain A"/>
    <property type="match status" value="1"/>
</dbReference>
<evidence type="ECO:0000256" key="2">
    <source>
        <dbReference type="ARBA" id="ARBA00022737"/>
    </source>
</evidence>
<keyword evidence="2" id="KW-0677">Repeat</keyword>
<dbReference type="AlphaFoldDB" id="A0A9U8ELE2"/>
<evidence type="ECO:0000259" key="4">
    <source>
        <dbReference type="PROSITE" id="PS50097"/>
    </source>
</evidence>
<dbReference type="Pfam" id="PF00651">
    <property type="entry name" value="BTB"/>
    <property type="match status" value="1"/>
</dbReference>
<dbReference type="SUPFAM" id="SSF117281">
    <property type="entry name" value="Kelch motif"/>
    <property type="match status" value="1"/>
</dbReference>
<dbReference type="Proteomes" id="UP001165740">
    <property type="component" value="Chromosome 15"/>
</dbReference>
<feature type="domain" description="BTB" evidence="4">
    <location>
        <begin position="25"/>
        <end position="92"/>
    </location>
</feature>
<dbReference type="OrthoDB" id="6077591at2759"/>
<gene>
    <name evidence="6" type="primary">LOC106077046</name>
</gene>
<accession>A0A9U8ELE2</accession>
<dbReference type="PROSITE" id="PS50097">
    <property type="entry name" value="BTB"/>
    <property type="match status" value="1"/>
</dbReference>